<dbReference type="EMBL" id="CAEZXE010000016">
    <property type="protein sequence ID" value="CAB4670365.1"/>
    <property type="molecule type" value="Genomic_DNA"/>
</dbReference>
<sequence length="455" mass="46620">MKSPLFKRSLLVGGALATLAASLISTSTGASATVAPQTTGIVIAAGGSDTTEKVMDAIMAQANAPAGETWVNLASFPTTATAVPGDANCPTMNWQPNGVTPVAPDRTIPAGSGNGRSMLQTLIADNNTYGSPAVGVKGCMEIARSSSYSSSSGVSAGNSQYFAFALDAVSWATGSLSAPAALSKADLVKIYNCTYTDWSQVPGGSAGPIQRYLPQTGSGTYAFFLSDVLGSSNFNFGTPSANCPAPIYVNATGGPLEENNASVINPAHWQSAIFPYSAGQWVYQANNSANPTIDKRVLPSGGAPARLGGILTNVDANGLTTTQSMNANPAAYNITDRKWQLNDAGLSVVQPGASGGYPITEASSTRVNTVPAFIGVRFVYNVLDQRSPNYVEALMAVGFDNVNGSTTKSALCNGERAAIIASYGFAPLPTTGITGTVAASANYNLAGSTCRRISV</sequence>
<evidence type="ECO:0000259" key="1">
    <source>
        <dbReference type="Pfam" id="PF12849"/>
    </source>
</evidence>
<dbReference type="EMBL" id="CAEZVV010000058">
    <property type="protein sequence ID" value="CAB4646137.1"/>
    <property type="molecule type" value="Genomic_DNA"/>
</dbReference>
<name>A0A6J6D7I0_9ZZZZ</name>
<gene>
    <name evidence="2" type="ORF">UFOPK1495_00609</name>
    <name evidence="3" type="ORF">UFOPK1603_00432</name>
    <name evidence="4" type="ORF">UFOPK1711_00750</name>
    <name evidence="5" type="ORF">UFOPK2143_01008</name>
    <name evidence="6" type="ORF">UFOPK2350_00311</name>
</gene>
<dbReference type="EMBL" id="CAEZSU010000049">
    <property type="protein sequence ID" value="CAB4547374.1"/>
    <property type="molecule type" value="Genomic_DNA"/>
</dbReference>
<reference evidence="3" key="1">
    <citation type="submission" date="2020-05" db="EMBL/GenBank/DDBJ databases">
        <authorList>
            <person name="Chiriac C."/>
            <person name="Salcher M."/>
            <person name="Ghai R."/>
            <person name="Kavagutti S V."/>
        </authorList>
    </citation>
    <scope>NUCLEOTIDE SEQUENCE</scope>
</reference>
<evidence type="ECO:0000313" key="2">
    <source>
        <dbReference type="EMBL" id="CAB4547374.1"/>
    </source>
</evidence>
<accession>A0A6J6D7I0</accession>
<dbReference type="SUPFAM" id="SSF53850">
    <property type="entry name" value="Periplasmic binding protein-like II"/>
    <property type="match status" value="1"/>
</dbReference>
<organism evidence="3">
    <name type="scientific">freshwater metagenome</name>
    <dbReference type="NCBI Taxonomy" id="449393"/>
    <lineage>
        <taxon>unclassified sequences</taxon>
        <taxon>metagenomes</taxon>
        <taxon>ecological metagenomes</taxon>
    </lineage>
</organism>
<evidence type="ECO:0000313" key="6">
    <source>
        <dbReference type="EMBL" id="CAB4670365.1"/>
    </source>
</evidence>
<evidence type="ECO:0000313" key="5">
    <source>
        <dbReference type="EMBL" id="CAB4646137.1"/>
    </source>
</evidence>
<protein>
    <submittedName>
        <fullName evidence="3">Unannotated protein</fullName>
    </submittedName>
</protein>
<dbReference type="InterPro" id="IPR024370">
    <property type="entry name" value="PBP_domain"/>
</dbReference>
<evidence type="ECO:0000313" key="3">
    <source>
        <dbReference type="EMBL" id="CAB4559256.1"/>
    </source>
</evidence>
<dbReference type="Pfam" id="PF12849">
    <property type="entry name" value="PBP_like_2"/>
    <property type="match status" value="1"/>
</dbReference>
<dbReference type="AlphaFoldDB" id="A0A6J6D7I0"/>
<dbReference type="EMBL" id="CAEZTR010000034">
    <property type="protein sequence ID" value="CAB4574951.1"/>
    <property type="molecule type" value="Genomic_DNA"/>
</dbReference>
<evidence type="ECO:0000313" key="4">
    <source>
        <dbReference type="EMBL" id="CAB4574951.1"/>
    </source>
</evidence>
<dbReference type="Gene3D" id="3.40.190.10">
    <property type="entry name" value="Periplasmic binding protein-like II"/>
    <property type="match status" value="1"/>
</dbReference>
<proteinExistence type="predicted"/>
<feature type="domain" description="PBP" evidence="1">
    <location>
        <begin position="135"/>
        <end position="254"/>
    </location>
</feature>
<dbReference type="EMBL" id="CAEZTG010000026">
    <property type="protein sequence ID" value="CAB4559256.1"/>
    <property type="molecule type" value="Genomic_DNA"/>
</dbReference>